<keyword evidence="3" id="KW-1185">Reference proteome</keyword>
<feature type="transmembrane region" description="Helical" evidence="1">
    <location>
        <begin position="177"/>
        <end position="200"/>
    </location>
</feature>
<evidence type="ECO:0000313" key="2">
    <source>
        <dbReference type="EMBL" id="SKA95414.1"/>
    </source>
</evidence>
<reference evidence="2 3" key="1">
    <citation type="submission" date="2017-02" db="EMBL/GenBank/DDBJ databases">
        <authorList>
            <person name="Peterson S.W."/>
        </authorList>
    </citation>
    <scope>NUCLEOTIDE SEQUENCE [LARGE SCALE GENOMIC DNA]</scope>
    <source>
        <strain evidence="2 3">ATCC 49788</strain>
    </source>
</reference>
<evidence type="ECO:0000313" key="3">
    <source>
        <dbReference type="Proteomes" id="UP000190460"/>
    </source>
</evidence>
<dbReference type="Pfam" id="PF07314">
    <property type="entry name" value="Lit"/>
    <property type="match status" value="1"/>
</dbReference>
<keyword evidence="1" id="KW-0812">Transmembrane</keyword>
<keyword evidence="1" id="KW-1133">Transmembrane helix</keyword>
<name>A0A1T4Y0R4_9GAMM</name>
<proteinExistence type="predicted"/>
<feature type="transmembrane region" description="Helical" evidence="1">
    <location>
        <begin position="127"/>
        <end position="147"/>
    </location>
</feature>
<dbReference type="OrthoDB" id="7064800at2"/>
<protein>
    <submittedName>
        <fullName evidence="2">Uncharacterized membrane protein</fullName>
    </submittedName>
</protein>
<dbReference type="Proteomes" id="UP000190460">
    <property type="component" value="Unassembled WGS sequence"/>
</dbReference>
<keyword evidence="1" id="KW-0472">Membrane</keyword>
<feature type="transmembrane region" description="Helical" evidence="1">
    <location>
        <begin position="94"/>
        <end position="115"/>
    </location>
</feature>
<feature type="transmembrane region" description="Helical" evidence="1">
    <location>
        <begin position="12"/>
        <end position="33"/>
    </location>
</feature>
<dbReference type="InterPro" id="IPR010178">
    <property type="entry name" value="Lit"/>
</dbReference>
<accession>A0A1T4Y0R4</accession>
<gene>
    <name evidence="2" type="ORF">SAMN02745130_03777</name>
</gene>
<dbReference type="EMBL" id="FUYB01000030">
    <property type="protein sequence ID" value="SKA95414.1"/>
    <property type="molecule type" value="Genomic_DNA"/>
</dbReference>
<organism evidence="2 3">
    <name type="scientific">Thiothrix eikelboomii</name>
    <dbReference type="NCBI Taxonomy" id="92487"/>
    <lineage>
        <taxon>Bacteria</taxon>
        <taxon>Pseudomonadati</taxon>
        <taxon>Pseudomonadota</taxon>
        <taxon>Gammaproteobacteria</taxon>
        <taxon>Thiotrichales</taxon>
        <taxon>Thiotrichaceae</taxon>
        <taxon>Thiothrix</taxon>
    </lineage>
</organism>
<dbReference type="AlphaFoldDB" id="A0A1T4Y0R4"/>
<sequence>MSLLSRIKRLILPIFLLIWLFFIALATVIYTPWTYQVNCYWNLRCEQLGLTAAHNRSLELASFFRHQLANLPSPPWSSKEIQHLTEVRGLYDQLFWLFIIITLIMIFDLLMTKSLKIYQGYAMLSRNLMFGLLLALLVISPFFKFFWMEVFHPLVFNNQLWLTDPRDISWYLMPRNYFLWVIFFLFCSTLLLNQALITWLTQRQK</sequence>
<dbReference type="RefSeq" id="WP_078924204.1">
    <property type="nucleotide sequence ID" value="NZ_FUYB01000030.1"/>
</dbReference>
<evidence type="ECO:0000256" key="1">
    <source>
        <dbReference type="SAM" id="Phobius"/>
    </source>
</evidence>